<organism evidence="1 2">
    <name type="scientific">Synechococcus phage S-SM2</name>
    <dbReference type="NCBI Taxonomy" id="444860"/>
    <lineage>
        <taxon>Viruses</taxon>
        <taxon>Duplodnaviria</taxon>
        <taxon>Heunggongvirae</taxon>
        <taxon>Uroviricota</taxon>
        <taxon>Caudoviricetes</taxon>
        <taxon>Pantevenvirales</taxon>
        <taxon>Kyanoviridae</taxon>
        <taxon>Nilusvirus</taxon>
        <taxon>Nilusvirus ssm2</taxon>
    </lineage>
</organism>
<protein>
    <submittedName>
        <fullName evidence="1">Phage tail fiber-like protein</fullName>
    </submittedName>
</protein>
<dbReference type="RefSeq" id="YP_004322263.1">
    <property type="nucleotide sequence ID" value="NC_015279.1"/>
</dbReference>
<proteinExistence type="predicted"/>
<sequence length="554" mass="59208">MSGDLGQFFSLIGKAKKEKEDEFRSLVGEVDIDSMFSQVKESITEDKKKKKKEEKQIQALESWLFTETQLQEKTKEVEKSPVIGVDETEYEKWIEDECDEEEEVTSEVAEETEEEEVEDTVDHALKILETIKSKEEVRENLEDPEILKIRRELEYLKNLVNAQGGGGEVRLEFLDDVDRDTAKVDGKFLKYQSSTGKWVGADASGGGGDSEEASKLVLDARNQNVGYAITIGTPVYQTGYNSGQNRINIEGARASDPSTMPAKGVTITDLANNTNGQILVYGELEGVDTSAFDVADELFVGPNGGLTNTRPTDPGHLVQKIAVVLKKSASNGAILVYGAGRTNDVPNSISVAGIITASSFDGDLTGNADTATYASSAGIATFATTAGVSTNAQGLTGTPDITVNNIVGVAATFTGDVSIAGTLTYEDVTNIDSVGIVTARSGVFFGSPTVSAIITNSATTTTESQTSIDSFSASTYRSAKYQVQITRGSEYQVTEISIVHDGSDSYGTEYATLKTGETLSTFSTDISGGNVRLLATPSSSTSTVFKFTKTAIVV</sequence>
<accession>E3SJ01</accession>
<dbReference type="KEGG" id="vg:10326739"/>
<keyword evidence="2" id="KW-1185">Reference proteome</keyword>
<dbReference type="Proteomes" id="UP000006524">
    <property type="component" value="Segment"/>
</dbReference>
<reference evidence="1 2" key="1">
    <citation type="journal article" date="2010" name="Environ. Microbiol.">
        <title>Genomic analysis of oceanic cyanobacterial myoviruses compared with T4-like myoviruses from diverse hosts and environments.</title>
        <authorList>
            <person name="Sullivan M.B."/>
            <person name="Huang K.H."/>
            <person name="Ignacio-Espinoza J.C."/>
            <person name="Berlin A.M."/>
            <person name="Kelly L."/>
            <person name="Weigele P.R."/>
            <person name="DeFrancesco A.S."/>
            <person name="Kern S.E."/>
            <person name="Thompson L.R."/>
            <person name="Young S."/>
            <person name="Yandava C."/>
            <person name="Fu R."/>
            <person name="Krastins B."/>
            <person name="Chase M."/>
            <person name="Sarracino D."/>
            <person name="Osburne M.S."/>
            <person name="Henn M.R."/>
            <person name="Chisholm S.W."/>
        </authorList>
    </citation>
    <scope>NUCLEOTIDE SEQUENCE [LARGE SCALE GENOMIC DNA]</scope>
    <source>
        <strain evidence="1">8017-1</strain>
    </source>
</reference>
<evidence type="ECO:0000313" key="1">
    <source>
        <dbReference type="EMBL" id="ADO97449.1"/>
    </source>
</evidence>
<dbReference type="OrthoDB" id="27157at28883"/>
<dbReference type="GeneID" id="10326739"/>
<dbReference type="EMBL" id="GU071095">
    <property type="protein sequence ID" value="ADO97449.1"/>
    <property type="molecule type" value="Genomic_DNA"/>
</dbReference>
<evidence type="ECO:0000313" key="2">
    <source>
        <dbReference type="Proteomes" id="UP000006524"/>
    </source>
</evidence>
<name>E3SJ01_9CAUD</name>
<gene>
    <name evidence="1" type="ORF">SSM2_107</name>
</gene>